<comment type="similarity">
    <text evidence="1">Belongs to the ARG7 family.</text>
</comment>
<dbReference type="AlphaFoldDB" id="A0A3Q7IHS4"/>
<evidence type="ECO:0000256" key="1">
    <source>
        <dbReference type="ARBA" id="ARBA00006974"/>
    </source>
</evidence>
<reference evidence="2" key="2">
    <citation type="submission" date="2019-01" db="UniProtKB">
        <authorList>
            <consortium name="EnsemblPlants"/>
        </authorList>
    </citation>
    <scope>IDENTIFICATION</scope>
    <source>
        <strain evidence="2">cv. Heinz 1706</strain>
    </source>
</reference>
<dbReference type="EnsemblPlants" id="Solyc10g052545.1.1">
    <property type="protein sequence ID" value="Solyc10g052545.1.1"/>
    <property type="gene ID" value="Solyc10g052545.1"/>
</dbReference>
<evidence type="ECO:0000313" key="2">
    <source>
        <dbReference type="EnsemblPlants" id="Solyc10g052545.1.1"/>
    </source>
</evidence>
<dbReference type="InParanoid" id="A0A3Q7IHS4"/>
<name>A0A3Q7IHS4_SOLLC</name>
<evidence type="ECO:0008006" key="4">
    <source>
        <dbReference type="Google" id="ProtNLM"/>
    </source>
</evidence>
<sequence>MRTEYFNNNREADVETTGIKVPPFVQASRFLRRSSTYEGIPKGHCAEEEFGFDHPLGGLTIPYKEDVFVDLASHLRRSRVVSYR</sequence>
<evidence type="ECO:0000313" key="3">
    <source>
        <dbReference type="Proteomes" id="UP000004994"/>
    </source>
</evidence>
<accession>A0A3Q7IHS4</accession>
<proteinExistence type="inferred from homology"/>
<dbReference type="Gramene" id="Solyc10g052545.1.1">
    <property type="protein sequence ID" value="Solyc10g052545.1.1"/>
    <property type="gene ID" value="Solyc10g052545.1"/>
</dbReference>
<protein>
    <recommendedName>
        <fullName evidence="4">Auxin-responsive protein</fullName>
    </recommendedName>
</protein>
<dbReference type="InterPro" id="IPR003676">
    <property type="entry name" value="SAUR_fam"/>
</dbReference>
<dbReference type="Proteomes" id="UP000004994">
    <property type="component" value="Chromosome 10"/>
</dbReference>
<organism evidence="2">
    <name type="scientific">Solanum lycopersicum</name>
    <name type="common">Tomato</name>
    <name type="synonym">Lycopersicon esculentum</name>
    <dbReference type="NCBI Taxonomy" id="4081"/>
    <lineage>
        <taxon>Eukaryota</taxon>
        <taxon>Viridiplantae</taxon>
        <taxon>Streptophyta</taxon>
        <taxon>Embryophyta</taxon>
        <taxon>Tracheophyta</taxon>
        <taxon>Spermatophyta</taxon>
        <taxon>Magnoliopsida</taxon>
        <taxon>eudicotyledons</taxon>
        <taxon>Gunneridae</taxon>
        <taxon>Pentapetalae</taxon>
        <taxon>asterids</taxon>
        <taxon>lamiids</taxon>
        <taxon>Solanales</taxon>
        <taxon>Solanaceae</taxon>
        <taxon>Solanoideae</taxon>
        <taxon>Solaneae</taxon>
        <taxon>Solanum</taxon>
        <taxon>Solanum subgen. Lycopersicon</taxon>
    </lineage>
</organism>
<keyword evidence="3" id="KW-1185">Reference proteome</keyword>
<dbReference type="PANTHER" id="PTHR31929">
    <property type="entry name" value="SAUR-LIKE AUXIN-RESPONSIVE PROTEIN FAMILY-RELATED"/>
    <property type="match status" value="1"/>
</dbReference>
<reference evidence="2" key="1">
    <citation type="journal article" date="2012" name="Nature">
        <title>The tomato genome sequence provides insights into fleshy fruit evolution.</title>
        <authorList>
            <consortium name="Tomato Genome Consortium"/>
        </authorList>
    </citation>
    <scope>NUCLEOTIDE SEQUENCE [LARGE SCALE GENOMIC DNA]</scope>
    <source>
        <strain evidence="2">cv. Heinz 1706</strain>
    </source>
</reference>
<dbReference type="GO" id="GO:0009733">
    <property type="term" value="P:response to auxin"/>
    <property type="evidence" value="ECO:0007669"/>
    <property type="project" value="InterPro"/>
</dbReference>